<dbReference type="PIRSF" id="PIRSF037016">
    <property type="entry name" value="Pseudouridin_synth_euk_prd"/>
    <property type="match status" value="1"/>
</dbReference>
<dbReference type="InterPro" id="IPR020103">
    <property type="entry name" value="PsdUridine_synth_cat_dom_sf"/>
</dbReference>
<evidence type="ECO:0000313" key="4">
    <source>
        <dbReference type="EMBL" id="CAH3019665.1"/>
    </source>
</evidence>
<protein>
    <recommendedName>
        <fullName evidence="3">TRUD domain-containing protein</fullName>
    </recommendedName>
</protein>
<dbReference type="Proteomes" id="UP001159427">
    <property type="component" value="Unassembled WGS sequence"/>
</dbReference>
<evidence type="ECO:0000256" key="2">
    <source>
        <dbReference type="ARBA" id="ARBA00023235"/>
    </source>
</evidence>
<organism evidence="4 5">
    <name type="scientific">Porites evermanni</name>
    <dbReference type="NCBI Taxonomy" id="104178"/>
    <lineage>
        <taxon>Eukaryota</taxon>
        <taxon>Metazoa</taxon>
        <taxon>Cnidaria</taxon>
        <taxon>Anthozoa</taxon>
        <taxon>Hexacorallia</taxon>
        <taxon>Scleractinia</taxon>
        <taxon>Fungiina</taxon>
        <taxon>Poritidae</taxon>
        <taxon>Porites</taxon>
    </lineage>
</organism>
<dbReference type="PROSITE" id="PS50984">
    <property type="entry name" value="TRUD"/>
    <property type="match status" value="1"/>
</dbReference>
<dbReference type="SUPFAM" id="SSF55120">
    <property type="entry name" value="Pseudouridine synthase"/>
    <property type="match status" value="1"/>
</dbReference>
<keyword evidence="2" id="KW-0413">Isomerase</keyword>
<dbReference type="PANTHER" id="PTHR13326:SF21">
    <property type="entry name" value="PSEUDOURIDYLATE SYNTHASE PUS7L"/>
    <property type="match status" value="1"/>
</dbReference>
<feature type="non-terminal residue" evidence="4">
    <location>
        <position position="1"/>
    </location>
</feature>
<gene>
    <name evidence="4" type="ORF">PEVE_00003674</name>
</gene>
<reference evidence="4 5" key="1">
    <citation type="submission" date="2022-05" db="EMBL/GenBank/DDBJ databases">
        <authorList>
            <consortium name="Genoscope - CEA"/>
            <person name="William W."/>
        </authorList>
    </citation>
    <scope>NUCLEOTIDE SEQUENCE [LARGE SCALE GENOMIC DNA]</scope>
</reference>
<name>A0ABN8LQZ3_9CNID</name>
<sequence length="523" mass="58997">QIHRLLAKHFGSFLESKTFNNLDDKNIAGNVGKSYIQIRMRAKGTKSPCQQKRTQDDQRQIDPEYTGFVLCKRNMETLEAIQRLSVCLNIQPSAFSYAGIKDKKAITTQYMVVRDVTPEQMRAVEGHPSLEGIEFGTYRRGVRTPLRMGALSGNHFQVVIRNMECKASHEDNLEKCKKNIENAMSSLSHFGFLNYFGPQRFGLDDKEVNACDIGLAMLQGDMIKAVKLLLTPSDHSPDHPVNIAKRYYCETGDVQGTLGKMPGYKVRETLVLKALHRHGTDMDGCRKALLNIPYPMRLLYVHSYCSLIWNYMASYRIQRYGRSAVVEGDLVVDKAATARGLDRPTADGSHDCTLAVDSGALTRDHVKCIANHEQEVYRLRDIVLPLPGYSVQYPANDVGETYKKRLESDELTTKNFRLRSLGMNVPGAYRKLVAFPRDLSWTFINKTSAETGASVNKCTSPTSSNFDGEDVKRPRLITDDYCRKGDREEELSISGNCCNDVKISFFLEPSCYATSCLRELMKN</sequence>
<keyword evidence="5" id="KW-1185">Reference proteome</keyword>
<evidence type="ECO:0000259" key="3">
    <source>
        <dbReference type="PROSITE" id="PS50984"/>
    </source>
</evidence>
<dbReference type="Gene3D" id="3.30.2350.20">
    <property type="entry name" value="TruD, catalytic domain"/>
    <property type="match status" value="2"/>
</dbReference>
<evidence type="ECO:0000313" key="5">
    <source>
        <dbReference type="Proteomes" id="UP001159427"/>
    </source>
</evidence>
<feature type="domain" description="TRUD" evidence="3">
    <location>
        <begin position="191"/>
        <end position="435"/>
    </location>
</feature>
<dbReference type="EMBL" id="CALNXI010000122">
    <property type="protein sequence ID" value="CAH3019665.1"/>
    <property type="molecule type" value="Genomic_DNA"/>
</dbReference>
<dbReference type="InterPro" id="IPR042214">
    <property type="entry name" value="TruD_catalytic"/>
</dbReference>
<comment type="caution">
    <text evidence="4">The sequence shown here is derived from an EMBL/GenBank/DDBJ whole genome shotgun (WGS) entry which is preliminary data.</text>
</comment>
<evidence type="ECO:0000256" key="1">
    <source>
        <dbReference type="ARBA" id="ARBA00007953"/>
    </source>
</evidence>
<dbReference type="InterPro" id="IPR011760">
    <property type="entry name" value="PsdUridine_synth_TruD_insert"/>
</dbReference>
<dbReference type="PANTHER" id="PTHR13326">
    <property type="entry name" value="TRNA PSEUDOURIDINE SYNTHASE D"/>
    <property type="match status" value="1"/>
</dbReference>
<dbReference type="NCBIfam" id="TIGR00094">
    <property type="entry name" value="tRNA_TruD_broad"/>
    <property type="match status" value="1"/>
</dbReference>
<comment type="similarity">
    <text evidence="1">Belongs to the pseudouridine synthase TruD family.</text>
</comment>
<proteinExistence type="inferred from homology"/>
<dbReference type="CDD" id="cd02576">
    <property type="entry name" value="PseudoU_synth_ScPUS7"/>
    <property type="match status" value="1"/>
</dbReference>
<accession>A0ABN8LQZ3</accession>
<dbReference type="Pfam" id="PF01142">
    <property type="entry name" value="TruD"/>
    <property type="match status" value="1"/>
</dbReference>
<dbReference type="InterPro" id="IPR001656">
    <property type="entry name" value="PsdUridine_synth_TruD"/>
</dbReference>